<dbReference type="InterPro" id="IPR004147">
    <property type="entry name" value="ABC1_dom"/>
</dbReference>
<reference evidence="3" key="1">
    <citation type="journal article" date="2020" name="Nature">
        <title>Giant virus diversity and host interactions through global metagenomics.</title>
        <authorList>
            <person name="Schulz F."/>
            <person name="Roux S."/>
            <person name="Paez-Espino D."/>
            <person name="Jungbluth S."/>
            <person name="Walsh D.A."/>
            <person name="Denef V.J."/>
            <person name="McMahon K.D."/>
            <person name="Konstantinidis K.T."/>
            <person name="Eloe-Fadrosh E.A."/>
            <person name="Kyrpides N.C."/>
            <person name="Woyke T."/>
        </authorList>
    </citation>
    <scope>NUCLEOTIDE SEQUENCE</scope>
    <source>
        <strain evidence="3">GVMAG-S-1024976-23</strain>
    </source>
</reference>
<comment type="similarity">
    <text evidence="1">Belongs to the protein kinase superfamily. ADCK protein kinase family.</text>
</comment>
<evidence type="ECO:0000256" key="1">
    <source>
        <dbReference type="ARBA" id="ARBA00009670"/>
    </source>
</evidence>
<dbReference type="Pfam" id="PF03109">
    <property type="entry name" value="ABC1"/>
    <property type="match status" value="1"/>
</dbReference>
<proteinExistence type="inferred from homology"/>
<dbReference type="PANTHER" id="PTHR10566">
    <property type="entry name" value="CHAPERONE-ACTIVITY OF BC1 COMPLEX CABC1 -RELATED"/>
    <property type="match status" value="1"/>
</dbReference>
<dbReference type="AlphaFoldDB" id="A0A6C0AG38"/>
<dbReference type="InterPro" id="IPR011009">
    <property type="entry name" value="Kinase-like_dom_sf"/>
</dbReference>
<dbReference type="SUPFAM" id="SSF56112">
    <property type="entry name" value="Protein kinase-like (PK-like)"/>
    <property type="match status" value="1"/>
</dbReference>
<dbReference type="EMBL" id="MN740601">
    <property type="protein sequence ID" value="QHS78672.1"/>
    <property type="molecule type" value="Genomic_DNA"/>
</dbReference>
<accession>A0A6C0AG38</accession>
<dbReference type="InterPro" id="IPR050154">
    <property type="entry name" value="UbiB_kinase"/>
</dbReference>
<organism evidence="3">
    <name type="scientific">viral metagenome</name>
    <dbReference type="NCBI Taxonomy" id="1070528"/>
    <lineage>
        <taxon>unclassified sequences</taxon>
        <taxon>metagenomes</taxon>
        <taxon>organismal metagenomes</taxon>
    </lineage>
</organism>
<protein>
    <recommendedName>
        <fullName evidence="2">ABC1 atypical kinase-like domain-containing protein</fullName>
    </recommendedName>
</protein>
<evidence type="ECO:0000259" key="2">
    <source>
        <dbReference type="Pfam" id="PF03109"/>
    </source>
</evidence>
<dbReference type="PANTHER" id="PTHR10566:SF113">
    <property type="entry name" value="PROTEIN ACTIVITY OF BC1 COMPLEX KINASE 7, CHLOROPLASTIC"/>
    <property type="match status" value="1"/>
</dbReference>
<feature type="domain" description="ABC1 atypical kinase-like" evidence="2">
    <location>
        <begin position="90"/>
        <end position="298"/>
    </location>
</feature>
<name>A0A6C0AG38_9ZZZZ</name>
<evidence type="ECO:0000313" key="3">
    <source>
        <dbReference type="EMBL" id="QHS78672.1"/>
    </source>
</evidence>
<sequence length="388" mass="45902">MFDSIKLILKVFQEAILIYYYRFNKYHELEGNSIRNIFYLFGPTGIKIGQVLSHRIDIFNPNVCKALSELTDNVIINDNNDEDDILNYVKKYINYESTPIRIGSGCIAVTYSCVLKDKHILLKVKRQNIEKKLIESYNNLYSILWFFSNFGIIDYDNKLEKIKDTLLRQTDFELEIDELEYFYSKYKNNNEIVIPKVYRHLSNETIIAQEYLIGKSLKDINSKERLEYGNILWNFSYESSFIDGHWHSDLHKGNIIFLDDNRIGIIDYGLTGVLNSFERAVLLNYNSHILKREWHQAARLYVTKMTEKRIRLKRHDFVDDISQILENNFDSDPNIPKCVSELATCSRKYGTNFNNKYVQFELAFSTFSFTMSELGYPNIYDFMRKQIL</sequence>